<keyword evidence="4" id="KW-0067">ATP-binding</keyword>
<accession>A0A1W6B597</accession>
<evidence type="ECO:0000256" key="3">
    <source>
        <dbReference type="ARBA" id="ARBA00022723"/>
    </source>
</evidence>
<evidence type="ECO:0000256" key="1">
    <source>
        <dbReference type="ARBA" id="ARBA00010169"/>
    </source>
</evidence>
<dbReference type="STRING" id="1891675.B1H58_09765"/>
<gene>
    <name evidence="6" type="primary">cutA</name>
    <name evidence="7" type="ORF">B1H58_09765</name>
</gene>
<reference evidence="7 8" key="1">
    <citation type="submission" date="2017-02" db="EMBL/GenBank/DDBJ databases">
        <title>Complete genome sequence of the drought resistance-promoting endophyte Pantoea alhagi LTYR-11Z.</title>
        <authorList>
            <person name="Zhang L."/>
        </authorList>
    </citation>
    <scope>NUCLEOTIDE SEQUENCE [LARGE SCALE GENOMIC DNA]</scope>
    <source>
        <strain evidence="7 8">LTYR-11Z</strain>
    </source>
</reference>
<dbReference type="GO" id="GO:0005737">
    <property type="term" value="C:cytoplasm"/>
    <property type="evidence" value="ECO:0007669"/>
    <property type="project" value="UniProtKB-SubCell"/>
</dbReference>
<dbReference type="OrthoDB" id="37622at2"/>
<dbReference type="PANTHER" id="PTHR23419">
    <property type="entry name" value="DIVALENT CATION TOLERANCE CUTA-RELATED"/>
    <property type="match status" value="1"/>
</dbReference>
<dbReference type="PANTHER" id="PTHR23419:SF8">
    <property type="entry name" value="FI09726P"/>
    <property type="match status" value="1"/>
</dbReference>
<comment type="subcellular location">
    <subcellularLocation>
        <location evidence="6">Cytoplasm</location>
    </subcellularLocation>
</comment>
<dbReference type="InterPro" id="IPR015867">
    <property type="entry name" value="N-reg_PII/ATP_PRibTrfase_C"/>
</dbReference>
<sequence length="107" mass="11628">MTLSTAVIVLCTAPDSATAEQLADKALSARLAACVTVLPGATSYYVWQGERESASEVQMLLKSDVTHQQALIDLLKVEHPYDTPELLVLPVQHGESDYLSWLSASLR</sequence>
<dbReference type="InterPro" id="IPR011322">
    <property type="entry name" value="N-reg_PII-like_a/b"/>
</dbReference>
<dbReference type="Pfam" id="PF03091">
    <property type="entry name" value="CutA1"/>
    <property type="match status" value="1"/>
</dbReference>
<dbReference type="NCBIfam" id="NF007930">
    <property type="entry name" value="PRK10645.1"/>
    <property type="match status" value="1"/>
</dbReference>
<evidence type="ECO:0000256" key="4">
    <source>
        <dbReference type="ARBA" id="ARBA00022840"/>
    </source>
</evidence>
<dbReference type="Gene3D" id="3.30.70.120">
    <property type="match status" value="1"/>
</dbReference>
<dbReference type="SUPFAM" id="SSF54913">
    <property type="entry name" value="GlnB-like"/>
    <property type="match status" value="1"/>
</dbReference>
<dbReference type="AlphaFoldDB" id="A0A1W6B597"/>
<dbReference type="RefSeq" id="WP_085069814.1">
    <property type="nucleotide sequence ID" value="NZ_CP019706.1"/>
</dbReference>
<keyword evidence="8" id="KW-1185">Reference proteome</keyword>
<evidence type="ECO:0000313" key="7">
    <source>
        <dbReference type="EMBL" id="ARJ42270.1"/>
    </source>
</evidence>
<dbReference type="Proteomes" id="UP000192900">
    <property type="component" value="Chromosome"/>
</dbReference>
<dbReference type="HAMAP" id="MF_01160">
    <property type="entry name" value="CutA"/>
    <property type="match status" value="1"/>
</dbReference>
<protein>
    <recommendedName>
        <fullName evidence="6">Divalent-cation tolerance protein CutA</fullName>
    </recommendedName>
</protein>
<dbReference type="GO" id="GO:0005507">
    <property type="term" value="F:copper ion binding"/>
    <property type="evidence" value="ECO:0007669"/>
    <property type="project" value="InterPro"/>
</dbReference>
<dbReference type="KEGG" id="palh:B1H58_09765"/>
<organism evidence="7 8">
    <name type="scientific">Pantoea alhagi</name>
    <dbReference type="NCBI Taxonomy" id="1891675"/>
    <lineage>
        <taxon>Bacteria</taxon>
        <taxon>Pseudomonadati</taxon>
        <taxon>Pseudomonadota</taxon>
        <taxon>Gammaproteobacteria</taxon>
        <taxon>Enterobacterales</taxon>
        <taxon>Erwiniaceae</taxon>
        <taxon>Pantoea</taxon>
    </lineage>
</organism>
<keyword evidence="4" id="KW-0547">Nucleotide-binding</keyword>
<keyword evidence="5" id="KW-0186">Copper</keyword>
<evidence type="ECO:0000256" key="6">
    <source>
        <dbReference type="HAMAP-Rule" id="MF_01160"/>
    </source>
</evidence>
<dbReference type="GO" id="GO:0005524">
    <property type="term" value="F:ATP binding"/>
    <property type="evidence" value="ECO:0007669"/>
    <property type="project" value="UniProtKB-KW"/>
</dbReference>
<keyword evidence="2 6" id="KW-0963">Cytoplasm</keyword>
<dbReference type="InterPro" id="IPR023700">
    <property type="entry name" value="CutA_Enterobact"/>
</dbReference>
<dbReference type="GO" id="GO:0010038">
    <property type="term" value="P:response to metal ion"/>
    <property type="evidence" value="ECO:0007669"/>
    <property type="project" value="InterPro"/>
</dbReference>
<name>A0A1W6B597_9GAMM</name>
<dbReference type="InterPro" id="IPR004323">
    <property type="entry name" value="Ion_tolerance_CutA"/>
</dbReference>
<evidence type="ECO:0000256" key="2">
    <source>
        <dbReference type="ARBA" id="ARBA00022490"/>
    </source>
</evidence>
<evidence type="ECO:0000313" key="8">
    <source>
        <dbReference type="Proteomes" id="UP000192900"/>
    </source>
</evidence>
<evidence type="ECO:0000256" key="5">
    <source>
        <dbReference type="ARBA" id="ARBA00023008"/>
    </source>
</evidence>
<keyword evidence="3" id="KW-0479">Metal-binding</keyword>
<dbReference type="EMBL" id="CP019706">
    <property type="protein sequence ID" value="ARJ42270.1"/>
    <property type="molecule type" value="Genomic_DNA"/>
</dbReference>
<comment type="function">
    <text evidence="6">Involved in resistance toward heavy metals.</text>
</comment>
<comment type="similarity">
    <text evidence="1 6">Belongs to the CutA family.</text>
</comment>
<proteinExistence type="inferred from homology"/>
<comment type="subunit">
    <text evidence="6">Homotrimer.</text>
</comment>
<comment type="caution">
    <text evidence="6">Lacks conserved residue(s) required for the propagation of feature annotation.</text>
</comment>